<accession>A0A7Y3RIH9</accession>
<dbReference type="GO" id="GO:0050661">
    <property type="term" value="F:NADP binding"/>
    <property type="evidence" value="ECO:0007669"/>
    <property type="project" value="InterPro"/>
</dbReference>
<keyword evidence="15" id="KW-0413">Isomerase</keyword>
<dbReference type="PANTHER" id="PTHR21371">
    <property type="entry name" value="KETOL-ACID REDUCTOISOMERASE, MITOCHONDRIAL"/>
    <property type="match status" value="1"/>
</dbReference>
<evidence type="ECO:0000259" key="14">
    <source>
        <dbReference type="PROSITE" id="PS51851"/>
    </source>
</evidence>
<evidence type="ECO:0000256" key="1">
    <source>
        <dbReference type="ARBA" id="ARBA00002172"/>
    </source>
</evidence>
<keyword evidence="11" id="KW-0521">NADP</keyword>
<dbReference type="NCBIfam" id="TIGR00465">
    <property type="entry name" value="ilvC"/>
    <property type="match status" value="1"/>
</dbReference>
<dbReference type="PROSITE" id="PS51851">
    <property type="entry name" value="KARI_C"/>
    <property type="match status" value="1"/>
</dbReference>
<evidence type="ECO:0000256" key="2">
    <source>
        <dbReference type="ARBA" id="ARBA00004864"/>
    </source>
</evidence>
<feature type="active site" evidence="11">
    <location>
        <position position="111"/>
    </location>
</feature>
<feature type="binding site" evidence="11">
    <location>
        <position position="56"/>
    </location>
    <ligand>
        <name>NADP(+)</name>
        <dbReference type="ChEBI" id="CHEBI:58349"/>
    </ligand>
</feature>
<dbReference type="UniPathway" id="UPA00047">
    <property type="reaction ID" value="UER00056"/>
</dbReference>
<organism evidence="15 16">
    <name type="scientific">Parvularcula mediterranea</name>
    <dbReference type="NCBI Taxonomy" id="2732508"/>
    <lineage>
        <taxon>Bacteria</taxon>
        <taxon>Pseudomonadati</taxon>
        <taxon>Pseudomonadota</taxon>
        <taxon>Alphaproteobacteria</taxon>
        <taxon>Parvularculales</taxon>
        <taxon>Parvularculaceae</taxon>
        <taxon>Parvularcula</taxon>
    </lineage>
</organism>
<comment type="cofactor">
    <cofactor evidence="11">
        <name>Mg(2+)</name>
        <dbReference type="ChEBI" id="CHEBI:18420"/>
    </cofactor>
    <text evidence="11">Binds 2 magnesium ions per subunit.</text>
</comment>
<feature type="domain" description="KARI N-terminal Rossmann" evidence="13">
    <location>
        <begin position="5"/>
        <end position="185"/>
    </location>
</feature>
<dbReference type="EMBL" id="JABFCX010000001">
    <property type="protein sequence ID" value="NNU14714.1"/>
    <property type="molecule type" value="Genomic_DNA"/>
</dbReference>
<dbReference type="GO" id="GO:0000287">
    <property type="term" value="F:magnesium ion binding"/>
    <property type="evidence" value="ECO:0007669"/>
    <property type="project" value="UniProtKB-UniRule"/>
</dbReference>
<feature type="binding site" evidence="11 12">
    <location>
        <position position="255"/>
    </location>
    <ligand>
        <name>substrate</name>
    </ligand>
</feature>
<feature type="binding site" evidence="11 12">
    <location>
        <position position="194"/>
    </location>
    <ligand>
        <name>Mg(2+)</name>
        <dbReference type="ChEBI" id="CHEBI:18420"/>
        <label>1</label>
    </ligand>
</feature>
<dbReference type="HAMAP" id="MF_00435">
    <property type="entry name" value="IlvC"/>
    <property type="match status" value="1"/>
</dbReference>
<comment type="caution">
    <text evidence="15">The sequence shown here is derived from an EMBL/GenBank/DDBJ whole genome shotgun (WGS) entry which is preliminary data.</text>
</comment>
<dbReference type="SUPFAM" id="SSF48179">
    <property type="entry name" value="6-phosphogluconate dehydrogenase C-terminal domain-like"/>
    <property type="match status" value="1"/>
</dbReference>
<evidence type="ECO:0000256" key="4">
    <source>
        <dbReference type="ARBA" id="ARBA00010318"/>
    </source>
</evidence>
<dbReference type="InterPro" id="IPR013116">
    <property type="entry name" value="KARI_N"/>
</dbReference>
<dbReference type="InterPro" id="IPR036291">
    <property type="entry name" value="NAD(P)-bd_dom_sf"/>
</dbReference>
<dbReference type="InterPro" id="IPR013023">
    <property type="entry name" value="KARI"/>
</dbReference>
<evidence type="ECO:0000256" key="11">
    <source>
        <dbReference type="HAMAP-Rule" id="MF_00435"/>
    </source>
</evidence>
<proteinExistence type="inferred from homology"/>
<evidence type="ECO:0000313" key="15">
    <source>
        <dbReference type="EMBL" id="NNU14714.1"/>
    </source>
</evidence>
<dbReference type="Proteomes" id="UP000536835">
    <property type="component" value="Unassembled WGS sequence"/>
</dbReference>
<dbReference type="InterPro" id="IPR008927">
    <property type="entry name" value="6-PGluconate_DH-like_C_sf"/>
</dbReference>
<dbReference type="GO" id="GO:0009099">
    <property type="term" value="P:L-valine biosynthetic process"/>
    <property type="evidence" value="ECO:0007669"/>
    <property type="project" value="UniProtKB-UniRule"/>
</dbReference>
<reference evidence="15 16" key="1">
    <citation type="submission" date="2020-05" db="EMBL/GenBank/DDBJ databases">
        <title>Parvularcula mediterraneae sp. nov., isolated from polypropylene straw from shallow seawater of the seashore of Laganas in Zakynthos island, Greece.</title>
        <authorList>
            <person name="Szabo I."/>
            <person name="Al-Omari J."/>
            <person name="Rado J."/>
            <person name="Szerdahelyi G.S."/>
        </authorList>
    </citation>
    <scope>NUCLEOTIDE SEQUENCE [LARGE SCALE GENOMIC DNA]</scope>
    <source>
        <strain evidence="15 16">ZS-1/3</strain>
    </source>
</reference>
<feature type="binding site" evidence="11 12">
    <location>
        <position position="234"/>
    </location>
    <ligand>
        <name>Mg(2+)</name>
        <dbReference type="ChEBI" id="CHEBI:18420"/>
        <label>2</label>
    </ligand>
</feature>
<dbReference type="PROSITE" id="PS51850">
    <property type="entry name" value="KARI_N"/>
    <property type="match status" value="1"/>
</dbReference>
<dbReference type="Gene3D" id="6.10.240.10">
    <property type="match status" value="1"/>
</dbReference>
<evidence type="ECO:0000256" key="8">
    <source>
        <dbReference type="ARBA" id="ARBA00023002"/>
    </source>
</evidence>
<comment type="catalytic activity">
    <reaction evidence="10 11">
        <text>(2R)-2,3-dihydroxy-3-methylbutanoate + NADP(+) = (2S)-2-acetolactate + NADPH + H(+)</text>
        <dbReference type="Rhea" id="RHEA:22068"/>
        <dbReference type="ChEBI" id="CHEBI:15378"/>
        <dbReference type="ChEBI" id="CHEBI:49072"/>
        <dbReference type="ChEBI" id="CHEBI:57783"/>
        <dbReference type="ChEBI" id="CHEBI:58349"/>
        <dbReference type="ChEBI" id="CHEBI:58476"/>
        <dbReference type="EC" id="1.1.1.86"/>
    </reaction>
</comment>
<keyword evidence="6 11" id="KW-0479">Metal-binding</keyword>
<evidence type="ECO:0000256" key="7">
    <source>
        <dbReference type="ARBA" id="ARBA00022842"/>
    </source>
</evidence>
<evidence type="ECO:0000259" key="13">
    <source>
        <dbReference type="PROSITE" id="PS51850"/>
    </source>
</evidence>
<dbReference type="GO" id="GO:0009097">
    <property type="term" value="P:isoleucine biosynthetic process"/>
    <property type="evidence" value="ECO:0007669"/>
    <property type="project" value="UniProtKB-UniRule"/>
</dbReference>
<keyword evidence="8 11" id="KW-0560">Oxidoreductase</keyword>
<dbReference type="UniPathway" id="UPA00049">
    <property type="reaction ID" value="UER00060"/>
</dbReference>
<feature type="binding site" evidence="11">
    <location>
        <position position="137"/>
    </location>
    <ligand>
        <name>NADP(+)</name>
        <dbReference type="ChEBI" id="CHEBI:58349"/>
    </ligand>
</feature>
<dbReference type="PANTHER" id="PTHR21371:SF1">
    <property type="entry name" value="KETOL-ACID REDUCTOISOMERASE, MITOCHONDRIAL"/>
    <property type="match status" value="1"/>
</dbReference>
<dbReference type="NCBIfam" id="NF004017">
    <property type="entry name" value="PRK05479.1"/>
    <property type="match status" value="1"/>
</dbReference>
<keyword evidence="5 11" id="KW-0028">Amino-acid biosynthesis</keyword>
<comment type="similarity">
    <text evidence="4 11 12">Belongs to the ketol-acid reductoisomerase family.</text>
</comment>
<evidence type="ECO:0000313" key="16">
    <source>
        <dbReference type="Proteomes" id="UP000536835"/>
    </source>
</evidence>
<evidence type="ECO:0000256" key="6">
    <source>
        <dbReference type="ARBA" id="ARBA00022723"/>
    </source>
</evidence>
<dbReference type="GO" id="GO:0004455">
    <property type="term" value="F:ketol-acid reductoisomerase activity"/>
    <property type="evidence" value="ECO:0007669"/>
    <property type="project" value="UniProtKB-UniRule"/>
</dbReference>
<dbReference type="InterPro" id="IPR000506">
    <property type="entry name" value="KARI_C"/>
</dbReference>
<dbReference type="PIRSF" id="PIRSF000116">
    <property type="entry name" value="IlvC_gammaproteo"/>
    <property type="match status" value="1"/>
</dbReference>
<dbReference type="Pfam" id="PF01450">
    <property type="entry name" value="KARI_C"/>
    <property type="match status" value="1"/>
</dbReference>
<keyword evidence="16" id="KW-1185">Reference proteome</keyword>
<evidence type="ECO:0000256" key="3">
    <source>
        <dbReference type="ARBA" id="ARBA00004885"/>
    </source>
</evidence>
<sequence length="340" mass="36786">MTDKLRVFTKDDVDPAALKGKTVAIIGYGAQGRAQGLNLKDSGIELIIGARSGGGSEQRALEDGQLVMPVEEAAREADLIAMLAPDMVHGEIYEGQLKEHMLPGQTLLFGHGFSVLYGRVKPAADLDVVMVAPKGIGQLVRREFEKGRGVPGLFAIHQDASGDAAKKALAYADGIGCTASAIFESTFKAEAETDMFGEQAVLCGGVTALFLRAYETLVEAGYPRELAYTECFHELKLVVDILHEGGLDKMYGSISETAAFGDLVNGERIIGPEVKERMKDVLADIQSGQFAHEWILENQAGKARFEAMKQKRRDHDIEEIGSHLRSYMPWLEGGGNNSGD</sequence>
<comment type="function">
    <text evidence="1 11">Involved in the biosynthesis of branched-chain amino acids (BCAA). Catalyzes an alkyl-migration followed by a ketol-acid reduction of (S)-2-acetolactate (S2AL) to yield (R)-2,3-dihydroxy-isovalerate. In the isomerase reaction, S2AL is rearranged via a Mg-dependent methyl migration to produce 3-hydroxy-3-methyl-2-ketobutyrate (HMKB). In the reductase reaction, this 2-ketoacid undergoes a metal-dependent reduction by NADPH to yield (R)-2,3-dihydroxy-isovalerate.</text>
</comment>
<dbReference type="Pfam" id="PF07991">
    <property type="entry name" value="KARI_N"/>
    <property type="match status" value="1"/>
</dbReference>
<dbReference type="EC" id="1.1.1.86" evidence="11"/>
<dbReference type="AlphaFoldDB" id="A0A7Y3RIH9"/>
<evidence type="ECO:0000256" key="12">
    <source>
        <dbReference type="PROSITE-ProRule" id="PRU01198"/>
    </source>
</evidence>
<dbReference type="GO" id="GO:0016853">
    <property type="term" value="F:isomerase activity"/>
    <property type="evidence" value="ECO:0007669"/>
    <property type="project" value="UniProtKB-KW"/>
</dbReference>
<name>A0A7Y3RIH9_9PROT</name>
<feature type="binding site" evidence="11 12">
    <location>
        <position position="230"/>
    </location>
    <ligand>
        <name>Mg(2+)</name>
        <dbReference type="ChEBI" id="CHEBI:18420"/>
        <label>2</label>
    </ligand>
</feature>
<gene>
    <name evidence="11 15" type="primary">ilvC</name>
    <name evidence="15" type="ORF">HK107_00065</name>
</gene>
<feature type="domain" description="KARI C-terminal knotted" evidence="14">
    <location>
        <begin position="186"/>
        <end position="331"/>
    </location>
</feature>
<evidence type="ECO:0000256" key="5">
    <source>
        <dbReference type="ARBA" id="ARBA00022605"/>
    </source>
</evidence>
<keyword evidence="7 11" id="KW-0460">Magnesium</keyword>
<keyword evidence="9 11" id="KW-0100">Branched-chain amino acid biosynthesis</keyword>
<evidence type="ECO:0000256" key="10">
    <source>
        <dbReference type="ARBA" id="ARBA00049021"/>
    </source>
</evidence>
<comment type="catalytic activity">
    <reaction evidence="11">
        <text>(2R,3R)-2,3-dihydroxy-3-methylpentanoate + NADP(+) = (S)-2-ethyl-2-hydroxy-3-oxobutanoate + NADPH + H(+)</text>
        <dbReference type="Rhea" id="RHEA:13493"/>
        <dbReference type="ChEBI" id="CHEBI:15378"/>
        <dbReference type="ChEBI" id="CHEBI:49256"/>
        <dbReference type="ChEBI" id="CHEBI:49258"/>
        <dbReference type="ChEBI" id="CHEBI:57783"/>
        <dbReference type="ChEBI" id="CHEBI:58349"/>
        <dbReference type="EC" id="1.1.1.86"/>
    </reaction>
</comment>
<dbReference type="InterPro" id="IPR014359">
    <property type="entry name" value="KARI_prok"/>
</dbReference>
<comment type="caution">
    <text evidence="11">Lacks conserved residue(s) required for the propagation of feature annotation.</text>
</comment>
<feature type="binding site" evidence="11">
    <location>
        <begin position="28"/>
        <end position="31"/>
    </location>
    <ligand>
        <name>NADP(+)</name>
        <dbReference type="ChEBI" id="CHEBI:58349"/>
    </ligand>
</feature>
<protein>
    <recommendedName>
        <fullName evidence="11">Ketol-acid reductoisomerase (NADP(+))</fullName>
        <shortName evidence="11">KARI</shortName>
        <ecNumber evidence="11">1.1.1.86</ecNumber>
    </recommendedName>
    <alternativeName>
        <fullName evidence="11">Acetohydroxy-acid isomeroreductase</fullName>
        <shortName evidence="11">AHIR</shortName>
    </alternativeName>
    <alternativeName>
        <fullName evidence="11">Alpha-keto-beta-hydroxylacyl reductoisomerase</fullName>
    </alternativeName>
</protein>
<dbReference type="RefSeq" id="WP_173195570.1">
    <property type="nucleotide sequence ID" value="NZ_JABFCX010000001.1"/>
</dbReference>
<feature type="binding site" evidence="11 12">
    <location>
        <position position="194"/>
    </location>
    <ligand>
        <name>Mg(2+)</name>
        <dbReference type="ChEBI" id="CHEBI:18420"/>
        <label>2</label>
    </ligand>
</feature>
<comment type="pathway">
    <text evidence="2 11">Amino-acid biosynthesis; L-valine biosynthesis; L-valine from pyruvate: step 2/4.</text>
</comment>
<dbReference type="SUPFAM" id="SSF51735">
    <property type="entry name" value="NAD(P)-binding Rossmann-fold domains"/>
    <property type="match status" value="1"/>
</dbReference>
<dbReference type="Gene3D" id="3.40.50.720">
    <property type="entry name" value="NAD(P)-binding Rossmann-like Domain"/>
    <property type="match status" value="1"/>
</dbReference>
<feature type="binding site" evidence="11">
    <location>
        <position position="51"/>
    </location>
    <ligand>
        <name>NADP(+)</name>
        <dbReference type="ChEBI" id="CHEBI:58349"/>
    </ligand>
</feature>
<feature type="binding site" evidence="11 12">
    <location>
        <position position="198"/>
    </location>
    <ligand>
        <name>Mg(2+)</name>
        <dbReference type="ChEBI" id="CHEBI:18420"/>
        <label>1</label>
    </ligand>
</feature>
<comment type="pathway">
    <text evidence="3 11">Amino-acid biosynthesis; L-isoleucine biosynthesis; L-isoleucine from 2-oxobutanoate: step 2/4.</text>
</comment>
<evidence type="ECO:0000256" key="9">
    <source>
        <dbReference type="ARBA" id="ARBA00023304"/>
    </source>
</evidence>